<dbReference type="Gene3D" id="1.20.1280.50">
    <property type="match status" value="1"/>
</dbReference>
<dbReference type="PROSITE" id="PS50181">
    <property type="entry name" value="FBOX"/>
    <property type="match status" value="1"/>
</dbReference>
<accession>A0A9P4WPZ1</accession>
<feature type="compositionally biased region" description="Basic and acidic residues" evidence="1">
    <location>
        <begin position="54"/>
        <end position="70"/>
    </location>
</feature>
<comment type="caution">
    <text evidence="3">The sequence shown here is derived from an EMBL/GenBank/DDBJ whole genome shotgun (WGS) entry which is preliminary data.</text>
</comment>
<organism evidence="3 4">
    <name type="scientific">Didymella heteroderae</name>
    <dbReference type="NCBI Taxonomy" id="1769908"/>
    <lineage>
        <taxon>Eukaryota</taxon>
        <taxon>Fungi</taxon>
        <taxon>Dikarya</taxon>
        <taxon>Ascomycota</taxon>
        <taxon>Pezizomycotina</taxon>
        <taxon>Dothideomycetes</taxon>
        <taxon>Pleosporomycetidae</taxon>
        <taxon>Pleosporales</taxon>
        <taxon>Pleosporineae</taxon>
        <taxon>Didymellaceae</taxon>
        <taxon>Didymella</taxon>
    </lineage>
</organism>
<dbReference type="SUPFAM" id="SSF81383">
    <property type="entry name" value="F-box domain"/>
    <property type="match status" value="1"/>
</dbReference>
<evidence type="ECO:0000313" key="4">
    <source>
        <dbReference type="Proteomes" id="UP000758155"/>
    </source>
</evidence>
<dbReference type="EMBL" id="SWKV01000035">
    <property type="protein sequence ID" value="KAF3038607.1"/>
    <property type="molecule type" value="Genomic_DNA"/>
</dbReference>
<dbReference type="Proteomes" id="UP000758155">
    <property type="component" value="Unassembled WGS sequence"/>
</dbReference>
<evidence type="ECO:0000313" key="3">
    <source>
        <dbReference type="EMBL" id="KAF3038607.1"/>
    </source>
</evidence>
<protein>
    <recommendedName>
        <fullName evidence="2">F-box domain-containing protein</fullName>
    </recommendedName>
</protein>
<sequence length="412" mass="46566">MGSWDCYCMLCCGPLKSSSVDVGDSDAKALRKRERSVRRMVREEKGLDGLPGGDKIEASDEDEHEAKDDDAASSLPKLSLESVAQNELYHGNPYKGMYDYYEEYSYDPRLLTKKDVAWLDRCRTIGFNADTKKAYITGLGTYVDWGDFETSQPGSDPNDPHPEQGRTYPCYMEDGGDIDDPTFPFHETCYAILAKRMGFDDPASITKDVLYKVASALGEGNGDSLRVDYGGEFSNQFWANRPGEEYVVTCPEDEGLDFRNLIWKCMPPSLLLVEPQPDLSLKVQHDPLSILPFDLLCTILQHLSVHDTLNLMQASHHVCTTTREPTFWRSMIRTHIAPWFWETQSLVNGETLQGFDYKGLFLWLDKITEPKLGMQGPFLGVANRRRIWSVCGLVANAYKIQLGQDQEFEAQG</sequence>
<dbReference type="InterPro" id="IPR001810">
    <property type="entry name" value="F-box_dom"/>
</dbReference>
<evidence type="ECO:0000259" key="2">
    <source>
        <dbReference type="PROSITE" id="PS50181"/>
    </source>
</evidence>
<feature type="region of interest" description="Disordered" evidence="1">
    <location>
        <begin position="41"/>
        <end position="77"/>
    </location>
</feature>
<dbReference type="InterPro" id="IPR036047">
    <property type="entry name" value="F-box-like_dom_sf"/>
</dbReference>
<gene>
    <name evidence="3" type="ORF">E8E12_000886</name>
</gene>
<evidence type="ECO:0000256" key="1">
    <source>
        <dbReference type="SAM" id="MobiDB-lite"/>
    </source>
</evidence>
<name>A0A9P4WPZ1_9PLEO</name>
<feature type="domain" description="F-box" evidence="2">
    <location>
        <begin position="285"/>
        <end position="331"/>
    </location>
</feature>
<dbReference type="Pfam" id="PF00646">
    <property type="entry name" value="F-box"/>
    <property type="match status" value="1"/>
</dbReference>
<dbReference type="AlphaFoldDB" id="A0A9P4WPZ1"/>
<reference evidence="3" key="1">
    <citation type="submission" date="2019-04" db="EMBL/GenBank/DDBJ databases">
        <title>Sequencing of skin fungus with MAO and IRED activity.</title>
        <authorList>
            <person name="Marsaioli A.J."/>
            <person name="Bonatto J.M.C."/>
            <person name="Reis Junior O."/>
        </authorList>
    </citation>
    <scope>NUCLEOTIDE SEQUENCE</scope>
    <source>
        <strain evidence="3">28M1</strain>
    </source>
</reference>
<proteinExistence type="predicted"/>
<dbReference type="OrthoDB" id="9984533at2759"/>
<keyword evidence="4" id="KW-1185">Reference proteome</keyword>